<accession>V5WL55</accession>
<keyword evidence="3" id="KW-1185">Reference proteome</keyword>
<dbReference type="Gene3D" id="3.30.70.360">
    <property type="match status" value="1"/>
</dbReference>
<organism evidence="2 3">
    <name type="scientific">Salinispira pacifica</name>
    <dbReference type="NCBI Taxonomy" id="1307761"/>
    <lineage>
        <taxon>Bacteria</taxon>
        <taxon>Pseudomonadati</taxon>
        <taxon>Spirochaetota</taxon>
        <taxon>Spirochaetia</taxon>
        <taxon>Spirochaetales</taxon>
        <taxon>Spirochaetaceae</taxon>
        <taxon>Salinispira</taxon>
    </lineage>
</organism>
<dbReference type="STRING" id="1307761.L21SP2_3202"/>
<reference evidence="2 3" key="1">
    <citation type="journal article" date="2015" name="Stand. Genomic Sci.">
        <title>Complete genome sequence and description of Salinispira pacifica gen. nov., sp. nov., a novel spirochaete isolated form a hypersaline microbial mat.</title>
        <authorList>
            <person name="Ben Hania W."/>
            <person name="Joseph M."/>
            <person name="Schumann P."/>
            <person name="Bunk B."/>
            <person name="Fiebig A."/>
            <person name="Sproer C."/>
            <person name="Klenk H.P."/>
            <person name="Fardeau M.L."/>
            <person name="Spring S."/>
        </authorList>
    </citation>
    <scope>NUCLEOTIDE SEQUENCE [LARGE SCALE GENOMIC DNA]</scope>
    <source>
        <strain evidence="2 3">L21-RPul-D2</strain>
    </source>
</reference>
<dbReference type="KEGG" id="slr:L21SP2_3202"/>
<dbReference type="SUPFAM" id="SSF53187">
    <property type="entry name" value="Zn-dependent exopeptidases"/>
    <property type="match status" value="1"/>
</dbReference>
<dbReference type="PATRIC" id="fig|1307761.3.peg.3190"/>
<sequence length="402" mass="44196">MKFPSRLKPITDRLSEYSEGIRSMREQIITNSILIGQVPPISVNVKQDEVEHKNTNLRVRTFLERLSEVGLHEAATDTAGNAVGLIKGEGEREGCIVVAAHMDTVYHFDQETHLSIDSNSISGPGIIDNSISLGVLLSLPEILNHLALKFNSDIVLLGLSESLGEANLRGIREFLKHWRRPIKGAVILEGAELGRLNYFSRSMIRANINCEIPMISGWENKYGNNAIIILNEIINRVLEIHLPQRPQTQIIIGKIKGGIKHGDLALSSSLGLEIESTSDELVQQIFSKIEDIVDTGKHENLVDITLTPLSNVHAARLEYTHPLVKTGVACLEALGVKPVIESSESELSIFLGHKIPAITVGVSHGENYHTENAQIEIDPIFKGIAQIVGIIEAIDKGIIDEQ</sequence>
<dbReference type="PANTHER" id="PTHR43808">
    <property type="entry name" value="ACETYLORNITHINE DEACETYLASE"/>
    <property type="match status" value="1"/>
</dbReference>
<dbReference type="RefSeq" id="WP_024269438.1">
    <property type="nucleotide sequence ID" value="NC_023035.1"/>
</dbReference>
<evidence type="ECO:0000313" key="3">
    <source>
        <dbReference type="Proteomes" id="UP000018680"/>
    </source>
</evidence>
<dbReference type="HOGENOM" id="CLU_051308_1_0_12"/>
<dbReference type="InterPro" id="IPR002933">
    <property type="entry name" value="Peptidase_M20"/>
</dbReference>
<keyword evidence="1" id="KW-0378">Hydrolase</keyword>
<dbReference type="EMBL" id="CP006939">
    <property type="protein sequence ID" value="AHC16542.1"/>
    <property type="molecule type" value="Genomic_DNA"/>
</dbReference>
<dbReference type="eggNOG" id="COG0624">
    <property type="taxonomic scope" value="Bacteria"/>
</dbReference>
<dbReference type="Proteomes" id="UP000018680">
    <property type="component" value="Chromosome"/>
</dbReference>
<dbReference type="PANTHER" id="PTHR43808:SF17">
    <property type="entry name" value="PEPTIDASE M20"/>
    <property type="match status" value="1"/>
</dbReference>
<dbReference type="Pfam" id="PF01546">
    <property type="entry name" value="Peptidase_M20"/>
    <property type="match status" value="1"/>
</dbReference>
<dbReference type="GO" id="GO:0016787">
    <property type="term" value="F:hydrolase activity"/>
    <property type="evidence" value="ECO:0007669"/>
    <property type="project" value="InterPro"/>
</dbReference>
<evidence type="ECO:0000256" key="1">
    <source>
        <dbReference type="ARBA" id="ARBA00022801"/>
    </source>
</evidence>
<dbReference type="InterPro" id="IPR050072">
    <property type="entry name" value="Peptidase_M20A"/>
</dbReference>
<dbReference type="OrthoDB" id="9783294at2"/>
<dbReference type="AlphaFoldDB" id="V5WL55"/>
<proteinExistence type="predicted"/>
<protein>
    <submittedName>
        <fullName evidence="2">Peptidase T</fullName>
    </submittedName>
</protein>
<evidence type="ECO:0000313" key="2">
    <source>
        <dbReference type="EMBL" id="AHC16542.1"/>
    </source>
</evidence>
<gene>
    <name evidence="2" type="ORF">L21SP2_3202</name>
</gene>
<dbReference type="Gene3D" id="3.40.630.10">
    <property type="entry name" value="Zn peptidases"/>
    <property type="match status" value="1"/>
</dbReference>
<name>V5WL55_9SPIO</name>